<sequence length="372" mass="42350">MAALSKRSRSFAVKQAEDWQKGYALGAQAGYRLGRCESIMNRISLAPTAFWDKKVLYVTSGKGLPYSPLDTGIIETIRPMVRELVFAQPVPDLALTVAREMPDFVLVLDGMMLPMDQLELIRKWGIKTAVWLLDDPYYTDVTLNLALSFDYVFTIELNCVSFYAESGCPNVYYLPLAVDSSVYRPKAVAAGNNRGACFVGSGYWNRVQIFNSITPTLLKYDVHFTGLWWDRLAAYSKLSGKINLNKWMGPEETADYYNGSKIVINLHRAYDDEQFNNNSRRIQAVSPNPRTFEISACGVLQLTDIRNDLSRFYEIGTEIVTYGSAAELRDKLEYYLTHEEEGREIALRGMSRTMREHTFTNRLTELFRVVFG</sequence>
<dbReference type="EMBL" id="CP026520">
    <property type="protein sequence ID" value="QAV20784.1"/>
    <property type="molecule type" value="Genomic_DNA"/>
</dbReference>
<accession>A0A410X2E0</accession>
<name>A0A410X2E0_9BACL</name>
<evidence type="ECO:0000259" key="1">
    <source>
        <dbReference type="Pfam" id="PF13524"/>
    </source>
</evidence>
<gene>
    <name evidence="2" type="ORF">M5X16_16535</name>
    <name evidence="3" type="ORF">PC41400_25115</name>
</gene>
<dbReference type="Proteomes" id="UP001527202">
    <property type="component" value="Unassembled WGS sequence"/>
</dbReference>
<dbReference type="GeneID" id="95378075"/>
<dbReference type="OrthoDB" id="110463at2"/>
<keyword evidence="2" id="KW-0328">Glycosyltransferase</keyword>
<dbReference type="SUPFAM" id="SSF53756">
    <property type="entry name" value="UDP-Glycosyltransferase/glycogen phosphorylase"/>
    <property type="match status" value="1"/>
</dbReference>
<reference evidence="3 4" key="1">
    <citation type="submission" date="2018-01" db="EMBL/GenBank/DDBJ databases">
        <title>The whole genome sequencing and assembly of Paenibacillus chitinolyticus KCCM 41400 strain.</title>
        <authorList>
            <person name="Kim J.-Y."/>
            <person name="Park M.-K."/>
            <person name="Lee Y.-J."/>
            <person name="Yi H."/>
            <person name="Bahn Y.-S."/>
            <person name="Kim J.F."/>
            <person name="Lee D.-W."/>
        </authorList>
    </citation>
    <scope>NUCLEOTIDE SEQUENCE [LARGE SCALE GENOMIC DNA]</scope>
    <source>
        <strain evidence="3 4">KCCM 41400</strain>
    </source>
</reference>
<dbReference type="EMBL" id="JAMDMJ010000020">
    <property type="protein sequence ID" value="MCY9597370.1"/>
    <property type="molecule type" value="Genomic_DNA"/>
</dbReference>
<dbReference type="Pfam" id="PF13524">
    <property type="entry name" value="Glyco_trans_1_2"/>
    <property type="match status" value="1"/>
</dbReference>
<protein>
    <submittedName>
        <fullName evidence="2">Glycosyltransferase</fullName>
        <ecNumber evidence="2">2.4.-.-</ecNumber>
    </submittedName>
    <submittedName>
        <fullName evidence="3">Spore maturation protein cgeB</fullName>
    </submittedName>
</protein>
<evidence type="ECO:0000313" key="5">
    <source>
        <dbReference type="Proteomes" id="UP001527202"/>
    </source>
</evidence>
<dbReference type="InterPro" id="IPR055259">
    <property type="entry name" value="YkvP/CgeB_Glyco_trans-like"/>
</dbReference>
<dbReference type="GO" id="GO:0016757">
    <property type="term" value="F:glycosyltransferase activity"/>
    <property type="evidence" value="ECO:0007669"/>
    <property type="project" value="UniProtKB-KW"/>
</dbReference>
<evidence type="ECO:0000313" key="4">
    <source>
        <dbReference type="Proteomes" id="UP000288943"/>
    </source>
</evidence>
<dbReference type="EC" id="2.4.-.-" evidence="2"/>
<dbReference type="Proteomes" id="UP000288943">
    <property type="component" value="Chromosome"/>
</dbReference>
<keyword evidence="2" id="KW-0808">Transferase</keyword>
<dbReference type="RefSeq" id="WP_042230659.1">
    <property type="nucleotide sequence ID" value="NZ_CP026520.1"/>
</dbReference>
<dbReference type="KEGG" id="pchi:PC41400_25115"/>
<keyword evidence="5" id="KW-1185">Reference proteome</keyword>
<proteinExistence type="predicted"/>
<feature type="domain" description="Spore protein YkvP/CgeB glycosyl transferase-like" evidence="1">
    <location>
        <begin position="217"/>
        <end position="367"/>
    </location>
</feature>
<organism evidence="3 4">
    <name type="scientific">Paenibacillus chitinolyticus</name>
    <dbReference type="NCBI Taxonomy" id="79263"/>
    <lineage>
        <taxon>Bacteria</taxon>
        <taxon>Bacillati</taxon>
        <taxon>Bacillota</taxon>
        <taxon>Bacilli</taxon>
        <taxon>Bacillales</taxon>
        <taxon>Paenibacillaceae</taxon>
        <taxon>Paenibacillus</taxon>
    </lineage>
</organism>
<evidence type="ECO:0000313" key="2">
    <source>
        <dbReference type="EMBL" id="MCY9597370.1"/>
    </source>
</evidence>
<dbReference type="AlphaFoldDB" id="A0A410X2E0"/>
<evidence type="ECO:0000313" key="3">
    <source>
        <dbReference type="EMBL" id="QAV20784.1"/>
    </source>
</evidence>
<reference evidence="2 5" key="2">
    <citation type="submission" date="2022-05" db="EMBL/GenBank/DDBJ databases">
        <title>Genome Sequencing of Bee-Associated Microbes.</title>
        <authorList>
            <person name="Dunlap C."/>
        </authorList>
    </citation>
    <scope>NUCLEOTIDE SEQUENCE [LARGE SCALE GENOMIC DNA]</scope>
    <source>
        <strain evidence="2 5">NRRL B-23120</strain>
    </source>
</reference>